<feature type="region of interest" description="Disordered" evidence="1">
    <location>
        <begin position="253"/>
        <end position="296"/>
    </location>
</feature>
<accession>A0A7Y7IKA1</accession>
<dbReference type="InterPro" id="IPR043733">
    <property type="entry name" value="DUF5677"/>
</dbReference>
<dbReference type="AlphaFoldDB" id="A0A7Y7IKA1"/>
<dbReference type="Pfam" id="PF18928">
    <property type="entry name" value="DUF5677"/>
    <property type="match status" value="1"/>
</dbReference>
<evidence type="ECO:0000313" key="3">
    <source>
        <dbReference type="Proteomes" id="UP000543556"/>
    </source>
</evidence>
<dbReference type="EMBL" id="JAAMFM010000055">
    <property type="protein sequence ID" value="NVM97010.1"/>
    <property type="molecule type" value="Genomic_DNA"/>
</dbReference>
<dbReference type="RefSeq" id="WP_176636712.1">
    <property type="nucleotide sequence ID" value="NZ_JAAMFM010000055.1"/>
</dbReference>
<evidence type="ECO:0000256" key="1">
    <source>
        <dbReference type="SAM" id="MobiDB-lite"/>
    </source>
</evidence>
<gene>
    <name evidence="2" type="ORF">G6034_19300</name>
</gene>
<sequence length="556" mass="60778">MSISTPNQHSGPMAGHVRKGRVFKTPLASTGMLAVGNWIKDDFPDLLWPALVMAEQGDDSFRQFVKWQKAVQEGLSHHGEVRWVAEMLDGRLSHLAALAVRFPDAFEIAVEEANRHGLLSGGVRSALASYPYLPAPWLVGDIEVAPPKESDLELIHDALLSVLRDGHREALLKCFRTWSAVHAGTFSADARTVELLKDYPGDLANRGASDSLVRASWGAHKAILQVDDPNHFDEATKWARVFWGANSMTSGCIRKGDVDSPDDGPTESPGGEPDGQAASAVRSDQTVPTSMPAGGENLRGFTMDVMSSFVEALETAPAHLYENERQEVISGLVSRAGRDVIAVLGAPDLWCMEHGAHIGRMLVETKIYLHWMARQDPAIYRQFQEYGAGKAKLYARISDELPDDARTEGFRESIDELQRLSRNHDVLDHRTVDTRDTFAEGKSIRAMADEAGLLDFYRQAYSLASGVAHSEWWSVETHAMEPCLNVLHGMHLIPSLSLNPGGNVELATSWVEQFYSLVRTGLGILGTDEDTVMAAFAWVNADDDSSAPSDGAGPAS</sequence>
<organism evidence="2 3">
    <name type="scientific">Arthrobacter wenxiniae</name>
    <dbReference type="NCBI Taxonomy" id="2713570"/>
    <lineage>
        <taxon>Bacteria</taxon>
        <taxon>Bacillati</taxon>
        <taxon>Actinomycetota</taxon>
        <taxon>Actinomycetes</taxon>
        <taxon>Micrococcales</taxon>
        <taxon>Micrococcaceae</taxon>
        <taxon>Arthrobacter</taxon>
    </lineage>
</organism>
<keyword evidence="3" id="KW-1185">Reference proteome</keyword>
<reference evidence="2 3" key="1">
    <citation type="submission" date="2020-02" db="EMBL/GenBank/DDBJ databases">
        <title>Genome sequence of strain AETb3-4.</title>
        <authorList>
            <person name="Gao J."/>
            <person name="Zhang X."/>
        </authorList>
    </citation>
    <scope>NUCLEOTIDE SEQUENCE [LARGE SCALE GENOMIC DNA]</scope>
    <source>
        <strain evidence="2 3">AETb3-4</strain>
    </source>
</reference>
<name>A0A7Y7IKA1_9MICC</name>
<dbReference type="Proteomes" id="UP000543556">
    <property type="component" value="Unassembled WGS sequence"/>
</dbReference>
<comment type="caution">
    <text evidence="2">The sequence shown here is derived from an EMBL/GenBank/DDBJ whole genome shotgun (WGS) entry which is preliminary data.</text>
</comment>
<proteinExistence type="predicted"/>
<evidence type="ECO:0000313" key="2">
    <source>
        <dbReference type="EMBL" id="NVM97010.1"/>
    </source>
</evidence>
<protein>
    <submittedName>
        <fullName evidence="2">Uncharacterized protein</fullName>
    </submittedName>
</protein>